<dbReference type="Pfam" id="PF01823">
    <property type="entry name" value="MACPF"/>
    <property type="match status" value="1"/>
</dbReference>
<dbReference type="PANTHER" id="PTHR12223:SF19">
    <property type="entry name" value="LEGUME LECTIN DOMAIN-CONTAINING PROTEIN"/>
    <property type="match status" value="1"/>
</dbReference>
<gene>
    <name evidence="3" type="primary">PNG1_1</name>
    <name evidence="3" type="ORF">EC973_000244</name>
</gene>
<dbReference type="CDD" id="cd01951">
    <property type="entry name" value="lectin_L-type"/>
    <property type="match status" value="1"/>
</dbReference>
<dbReference type="InterPro" id="IPR056573">
    <property type="entry name" value="Lectin_L-type_dom"/>
</dbReference>
<feature type="domain" description="MACPF" evidence="2">
    <location>
        <begin position="165"/>
        <end position="240"/>
    </location>
</feature>
<dbReference type="AlphaFoldDB" id="A0A8H7ESI1"/>
<dbReference type="InterPro" id="IPR013320">
    <property type="entry name" value="ConA-like_dom_sf"/>
</dbReference>
<dbReference type="Proteomes" id="UP000605846">
    <property type="component" value="Unassembled WGS sequence"/>
</dbReference>
<dbReference type="PANTHER" id="PTHR12223">
    <property type="entry name" value="VESICULAR MANNOSE-BINDING LECTIN"/>
    <property type="match status" value="1"/>
</dbReference>
<dbReference type="SUPFAM" id="SSF49899">
    <property type="entry name" value="Concanavalin A-like lectins/glucanases"/>
    <property type="match status" value="1"/>
</dbReference>
<feature type="region of interest" description="Disordered" evidence="1">
    <location>
        <begin position="498"/>
        <end position="517"/>
    </location>
</feature>
<keyword evidence="4" id="KW-1185">Reference proteome</keyword>
<evidence type="ECO:0000259" key="2">
    <source>
        <dbReference type="Pfam" id="PF01823"/>
    </source>
</evidence>
<dbReference type="OrthoDB" id="409136at2759"/>
<evidence type="ECO:0000313" key="3">
    <source>
        <dbReference type="EMBL" id="KAF7731436.1"/>
    </source>
</evidence>
<proteinExistence type="predicted"/>
<dbReference type="EMBL" id="JABAYA010000010">
    <property type="protein sequence ID" value="KAF7731436.1"/>
    <property type="molecule type" value="Genomic_DNA"/>
</dbReference>
<name>A0A8H7ESI1_9FUNG</name>
<dbReference type="InterPro" id="IPR051136">
    <property type="entry name" value="Intracellular_Lectin-GPT"/>
</dbReference>
<dbReference type="InterPro" id="IPR020864">
    <property type="entry name" value="MACPF"/>
</dbReference>
<organism evidence="3 4">
    <name type="scientific">Apophysomyces ossiformis</name>
    <dbReference type="NCBI Taxonomy" id="679940"/>
    <lineage>
        <taxon>Eukaryota</taxon>
        <taxon>Fungi</taxon>
        <taxon>Fungi incertae sedis</taxon>
        <taxon>Mucoromycota</taxon>
        <taxon>Mucoromycotina</taxon>
        <taxon>Mucoromycetes</taxon>
        <taxon>Mucorales</taxon>
        <taxon>Mucorineae</taxon>
        <taxon>Mucoraceae</taxon>
        <taxon>Apophysomyces</taxon>
    </lineage>
</organism>
<protein>
    <submittedName>
        <fullName evidence="3">Peptide-N4-(N-acetyl-beta-glucosaminyl)asparagine amidase</fullName>
    </submittedName>
</protein>
<comment type="caution">
    <text evidence="3">The sequence shown here is derived from an EMBL/GenBank/DDBJ whole genome shotgun (WGS) entry which is preliminary data.</text>
</comment>
<sequence>MDTNVRSEISRLLQSIYGVYLDGSLARKQAICLSEADPDFDTISFIDNLQHCTCSISIDYGGNIVEKAFMANDFFVSPPGTYGYKAGAEAHYNKRKMHLSHEENSRTHYKVDYVACAELSFGKDCLTVTDSFHEKYFALQEVFGNFGYYYPSKILFGGRIIRRENNHTSSCESDITGDASNIISILGGDCDEFIRSGYDAWIDSIKLSPAIIQFKCLNPIYDLLEEEELRQVREVYERVILEDNYLYYNYPLRMSNNQSTKSKTVSKRILTDATHEDWVLCSVACDSGSSVINEGSGNTVYFIFEAEGNQDMFHRIRYGDTVRVQVQFLENEPTLAETALYITARPQAGVIQPATRSVWAKGGYYAFHSTRLSDSNSYSESEHEADSEYLQPCDSFRLELKIADRSEEGNNGLVRLAIPILHKPGHYVKNDFSTTVVATQKDPKNWSFNWKLEPLLVSAIDDSSVEDRRIRARKRGTVIAMPAGKGGDYQKGYTSASAISKHTLPGEEDADTTSESEYLRNTRESEESRFSIFDAIEEILRIEEVLDSLSGPLNWSELRHEYEDSIKAAEELVAEYKKDILFNGFTEGLRLVGTARALSALGETSRIRLTESLPRKCGAVYYKQEVDLTAPSTKGLGVEFAFRISGPNGGPALEGADGFAFVVQAQGPDALGKNGCELGYGGIAKSFARCNDPSGNHISIQGRVPPSVNSAHHNFSLGCVSEIPLMATGEWIFVRVVLLIERKTVQVALSQKPDQYLPVLKVEHVDLLQYLNNSSTAWLGFTASTGEHSQNHDIEWTSTVVYR</sequence>
<evidence type="ECO:0000313" key="4">
    <source>
        <dbReference type="Proteomes" id="UP000605846"/>
    </source>
</evidence>
<reference evidence="3" key="1">
    <citation type="submission" date="2020-01" db="EMBL/GenBank/DDBJ databases">
        <title>Genome Sequencing of Three Apophysomyces-Like Fungal Strains Confirms a Novel Fungal Genus in the Mucoromycota with divergent Burkholderia-like Endosymbiotic Bacteria.</title>
        <authorList>
            <person name="Stajich J.E."/>
            <person name="Macias A.M."/>
            <person name="Carter-House D."/>
            <person name="Lovett B."/>
            <person name="Kasson L.R."/>
            <person name="Berry K."/>
            <person name="Grigoriev I."/>
            <person name="Chang Y."/>
            <person name="Spatafora J."/>
            <person name="Kasson M.T."/>
        </authorList>
    </citation>
    <scope>NUCLEOTIDE SEQUENCE</scope>
    <source>
        <strain evidence="3">NRRL A-21654</strain>
    </source>
</reference>
<dbReference type="Gene3D" id="2.60.120.200">
    <property type="match status" value="1"/>
</dbReference>
<evidence type="ECO:0000256" key="1">
    <source>
        <dbReference type="SAM" id="MobiDB-lite"/>
    </source>
</evidence>
<accession>A0A8H7ESI1</accession>